<dbReference type="RefSeq" id="WP_188975207.1">
    <property type="nucleotide sequence ID" value="NZ_BMPG01000001.1"/>
</dbReference>
<dbReference type="InterPro" id="IPR011047">
    <property type="entry name" value="Quinoprotein_ADH-like_sf"/>
</dbReference>
<dbReference type="InterPro" id="IPR019546">
    <property type="entry name" value="TAT_signal_bac_arc"/>
</dbReference>
<dbReference type="PROSITE" id="PS51318">
    <property type="entry name" value="TAT"/>
    <property type="match status" value="1"/>
</dbReference>
<dbReference type="Pfam" id="PF13360">
    <property type="entry name" value="PQQ_2"/>
    <property type="match status" value="1"/>
</dbReference>
<dbReference type="PROSITE" id="PS51257">
    <property type="entry name" value="PROKAR_LIPOPROTEIN"/>
    <property type="match status" value="1"/>
</dbReference>
<reference evidence="3" key="1">
    <citation type="journal article" date="2014" name="Int. J. Syst. Evol. Microbiol.">
        <title>Complete genome sequence of Corynebacterium casei LMG S-19264T (=DSM 44701T), isolated from a smear-ripened cheese.</title>
        <authorList>
            <consortium name="US DOE Joint Genome Institute (JGI-PGF)"/>
            <person name="Walter F."/>
            <person name="Albersmeier A."/>
            <person name="Kalinowski J."/>
            <person name="Ruckert C."/>
        </authorList>
    </citation>
    <scope>NUCLEOTIDE SEQUENCE</scope>
    <source>
        <strain evidence="3">JCM 19596</strain>
    </source>
</reference>
<evidence type="ECO:0000313" key="4">
    <source>
        <dbReference type="Proteomes" id="UP000607197"/>
    </source>
</evidence>
<proteinExistence type="predicted"/>
<dbReference type="PANTHER" id="PTHR34512:SF30">
    <property type="entry name" value="OUTER MEMBRANE PROTEIN ASSEMBLY FACTOR BAMB"/>
    <property type="match status" value="1"/>
</dbReference>
<dbReference type="InterPro" id="IPR018391">
    <property type="entry name" value="PQQ_b-propeller_rpt"/>
</dbReference>
<name>A0A830F0B3_9EURY</name>
<dbReference type="InterPro" id="IPR006311">
    <property type="entry name" value="TAT_signal"/>
</dbReference>
<dbReference type="AlphaFoldDB" id="A0A830F0B3"/>
<feature type="domain" description="Pyrrolo-quinoline quinone repeat" evidence="2">
    <location>
        <begin position="64"/>
        <end position="187"/>
    </location>
</feature>
<dbReference type="PANTHER" id="PTHR34512">
    <property type="entry name" value="CELL SURFACE PROTEIN"/>
    <property type="match status" value="1"/>
</dbReference>
<evidence type="ECO:0000256" key="1">
    <source>
        <dbReference type="SAM" id="MobiDB-lite"/>
    </source>
</evidence>
<accession>A0A830F0B3</accession>
<dbReference type="NCBIfam" id="TIGR01409">
    <property type="entry name" value="TAT_signal_seq"/>
    <property type="match status" value="1"/>
</dbReference>
<dbReference type="InterPro" id="IPR002372">
    <property type="entry name" value="PQQ_rpt_dom"/>
</dbReference>
<sequence>MPSRRQFLTGLGAAGLAGVAGCAGSDDTGVQPGSDGSTTWPLPDYSPRSTAYASDAAAPRSRVTERWTVSTGRATGRAVIAGGRVFLPTADGLEARSLADGAEEWTLTGERSRWANAPSLVDGTLYATFRGEPGLRALDPATGAERWRVDTRDAIRAGVLPTNEGVVTGDESGRLYEVTPDGTVRATRDLLGAVAALATFAGEVLSVGTRGGQVYSLYHRGDRLQALWRRRVPGAVTDLAAAGGSGVYVTVFGNHAFRLMGGAHAGANAWTVPEMGEHLVAANDVFLTNQAAVTRLDTGPGMGQASTGWATDHGSCAPAAAGDTLYVGHGDTAGPPESGFVAALPLDASGFLGGPPRERFRHDVGGRPVGVSVADGALFVPVHRADGHALLALDPA</sequence>
<keyword evidence="4" id="KW-1185">Reference proteome</keyword>
<dbReference type="OrthoDB" id="145878at2157"/>
<dbReference type="SUPFAM" id="SSF50998">
    <property type="entry name" value="Quinoprotein alcohol dehydrogenase-like"/>
    <property type="match status" value="1"/>
</dbReference>
<dbReference type="SMART" id="SM00564">
    <property type="entry name" value="PQQ"/>
    <property type="match status" value="3"/>
</dbReference>
<dbReference type="Gene3D" id="2.130.10.10">
    <property type="entry name" value="YVTN repeat-like/Quinoprotein amine dehydrogenase"/>
    <property type="match status" value="1"/>
</dbReference>
<organism evidence="3 4">
    <name type="scientific">Halocalculus aciditolerans</name>
    <dbReference type="NCBI Taxonomy" id="1383812"/>
    <lineage>
        <taxon>Archaea</taxon>
        <taxon>Methanobacteriati</taxon>
        <taxon>Methanobacteriota</taxon>
        <taxon>Stenosarchaea group</taxon>
        <taxon>Halobacteria</taxon>
        <taxon>Halobacteriales</taxon>
        <taxon>Halobacteriaceae</taxon>
        <taxon>Halocalculus</taxon>
    </lineage>
</organism>
<comment type="caution">
    <text evidence="3">The sequence shown here is derived from an EMBL/GenBank/DDBJ whole genome shotgun (WGS) entry which is preliminary data.</text>
</comment>
<dbReference type="InterPro" id="IPR015943">
    <property type="entry name" value="WD40/YVTN_repeat-like_dom_sf"/>
</dbReference>
<evidence type="ECO:0000313" key="3">
    <source>
        <dbReference type="EMBL" id="GGL48493.1"/>
    </source>
</evidence>
<protein>
    <recommendedName>
        <fullName evidence="2">Pyrrolo-quinoline quinone repeat domain-containing protein</fullName>
    </recommendedName>
</protein>
<gene>
    <name evidence="3" type="ORF">GCM10009039_03380</name>
</gene>
<feature type="region of interest" description="Disordered" evidence="1">
    <location>
        <begin position="27"/>
        <end position="46"/>
    </location>
</feature>
<dbReference type="Proteomes" id="UP000607197">
    <property type="component" value="Unassembled WGS sequence"/>
</dbReference>
<dbReference type="EMBL" id="BMPG01000001">
    <property type="protein sequence ID" value="GGL48493.1"/>
    <property type="molecule type" value="Genomic_DNA"/>
</dbReference>
<evidence type="ECO:0000259" key="2">
    <source>
        <dbReference type="Pfam" id="PF13360"/>
    </source>
</evidence>
<reference evidence="3" key="2">
    <citation type="submission" date="2020-09" db="EMBL/GenBank/DDBJ databases">
        <authorList>
            <person name="Sun Q."/>
            <person name="Ohkuma M."/>
        </authorList>
    </citation>
    <scope>NUCLEOTIDE SEQUENCE</scope>
    <source>
        <strain evidence="3">JCM 19596</strain>
    </source>
</reference>